<evidence type="ECO:0000313" key="9">
    <source>
        <dbReference type="EMBL" id="OFW59614.1"/>
    </source>
</evidence>
<evidence type="ECO:0000256" key="6">
    <source>
        <dbReference type="HAMAP-Rule" id="MF_01363"/>
    </source>
</evidence>
<name>A0A1F2WRV6_9ACTN</name>
<dbReference type="Proteomes" id="UP000177876">
    <property type="component" value="Unassembled WGS sequence"/>
</dbReference>
<dbReference type="STRING" id="1797197.A2Y75_01385"/>
<dbReference type="GO" id="GO:0003735">
    <property type="term" value="F:structural constituent of ribosome"/>
    <property type="evidence" value="ECO:0007669"/>
    <property type="project" value="InterPro"/>
</dbReference>
<comment type="caution">
    <text evidence="9">The sequence shown here is derived from an EMBL/GenBank/DDBJ whole genome shotgun (WGS) entry which is preliminary data.</text>
</comment>
<organism evidence="9 10">
    <name type="scientific">Candidatus Solincola sediminis</name>
    <dbReference type="NCBI Taxonomy" id="1797199"/>
    <lineage>
        <taxon>Bacteria</taxon>
        <taxon>Bacillati</taxon>
        <taxon>Actinomycetota</taxon>
        <taxon>Candidatus Geothermincolia</taxon>
        <taxon>Candidatus Geothermincolales</taxon>
        <taxon>Candidatus Geothermincolaceae</taxon>
        <taxon>Candidatus Solincola</taxon>
    </lineage>
</organism>
<dbReference type="PANTHER" id="PTHR21349">
    <property type="entry name" value="50S RIBOSOMAL PROTEIN L21"/>
    <property type="match status" value="1"/>
</dbReference>
<dbReference type="PANTHER" id="PTHR21349:SF0">
    <property type="entry name" value="LARGE RIBOSOMAL SUBUNIT PROTEIN BL21M"/>
    <property type="match status" value="1"/>
</dbReference>
<dbReference type="SUPFAM" id="SSF141091">
    <property type="entry name" value="L21p-like"/>
    <property type="match status" value="1"/>
</dbReference>
<keyword evidence="3 6" id="KW-0694">RNA-binding</keyword>
<comment type="subunit">
    <text evidence="6">Part of the 50S ribosomal subunit. Contacts protein L20.</text>
</comment>
<dbReference type="Pfam" id="PF00829">
    <property type="entry name" value="Ribosomal_L21p"/>
    <property type="match status" value="1"/>
</dbReference>
<dbReference type="InterPro" id="IPR001787">
    <property type="entry name" value="Ribosomal_bL21"/>
</dbReference>
<feature type="region of interest" description="Disordered" evidence="8">
    <location>
        <begin position="102"/>
        <end position="124"/>
    </location>
</feature>
<dbReference type="GO" id="GO:0006412">
    <property type="term" value="P:translation"/>
    <property type="evidence" value="ECO:0007669"/>
    <property type="project" value="UniProtKB-UniRule"/>
</dbReference>
<dbReference type="GO" id="GO:1990904">
    <property type="term" value="C:ribonucleoprotein complex"/>
    <property type="evidence" value="ECO:0007669"/>
    <property type="project" value="UniProtKB-KW"/>
</dbReference>
<comment type="function">
    <text evidence="6 7">This protein binds to 23S rRNA in the presence of protein L20.</text>
</comment>
<dbReference type="NCBIfam" id="TIGR00061">
    <property type="entry name" value="L21"/>
    <property type="match status" value="1"/>
</dbReference>
<evidence type="ECO:0000256" key="2">
    <source>
        <dbReference type="ARBA" id="ARBA00022730"/>
    </source>
</evidence>
<dbReference type="EMBL" id="MELK01000013">
    <property type="protein sequence ID" value="OFW59614.1"/>
    <property type="molecule type" value="Genomic_DNA"/>
</dbReference>
<dbReference type="AlphaFoldDB" id="A0A1F2WRV6"/>
<keyword evidence="5 6" id="KW-0687">Ribonucleoprotein</keyword>
<evidence type="ECO:0000256" key="5">
    <source>
        <dbReference type="ARBA" id="ARBA00023274"/>
    </source>
</evidence>
<protein>
    <recommendedName>
        <fullName evidence="6">Large ribosomal subunit protein bL21</fullName>
    </recommendedName>
</protein>
<dbReference type="HAMAP" id="MF_01363">
    <property type="entry name" value="Ribosomal_bL21"/>
    <property type="match status" value="1"/>
</dbReference>
<comment type="similarity">
    <text evidence="1 6 7">Belongs to the bacterial ribosomal protein bL21 family.</text>
</comment>
<dbReference type="PROSITE" id="PS01169">
    <property type="entry name" value="RIBOSOMAL_L21"/>
    <property type="match status" value="1"/>
</dbReference>
<dbReference type="GO" id="GO:0019843">
    <property type="term" value="F:rRNA binding"/>
    <property type="evidence" value="ECO:0007669"/>
    <property type="project" value="UniProtKB-UniRule"/>
</dbReference>
<evidence type="ECO:0000256" key="8">
    <source>
        <dbReference type="SAM" id="MobiDB-lite"/>
    </source>
</evidence>
<proteinExistence type="inferred from homology"/>
<dbReference type="GO" id="GO:0005737">
    <property type="term" value="C:cytoplasm"/>
    <property type="evidence" value="ECO:0007669"/>
    <property type="project" value="UniProtKB-ARBA"/>
</dbReference>
<dbReference type="InterPro" id="IPR028909">
    <property type="entry name" value="bL21-like"/>
</dbReference>
<evidence type="ECO:0000256" key="7">
    <source>
        <dbReference type="RuleBase" id="RU000562"/>
    </source>
</evidence>
<gene>
    <name evidence="6" type="primary">rplU</name>
    <name evidence="9" type="ORF">A2Y75_01385</name>
</gene>
<evidence type="ECO:0000256" key="3">
    <source>
        <dbReference type="ARBA" id="ARBA00022884"/>
    </source>
</evidence>
<sequence length="124" mass="14198">MYAVIETGGKQYRVEKGTLIRIEKLDVPEDEKIIFDRVLMLSNEGRIYAGPEADKAKVEGTVIRHGKARKIIVFKYKPKKGYRRKQGHRQLFSEVRVDKITGGPRASRAKKEKKEEEPAEVEAS</sequence>
<dbReference type="InterPro" id="IPR036164">
    <property type="entry name" value="bL21-like_sf"/>
</dbReference>
<reference evidence="9 10" key="1">
    <citation type="journal article" date="2016" name="Nat. Commun.">
        <title>Thousands of microbial genomes shed light on interconnected biogeochemical processes in an aquifer system.</title>
        <authorList>
            <person name="Anantharaman K."/>
            <person name="Brown C.T."/>
            <person name="Hug L.A."/>
            <person name="Sharon I."/>
            <person name="Castelle C.J."/>
            <person name="Probst A.J."/>
            <person name="Thomas B.C."/>
            <person name="Singh A."/>
            <person name="Wilkins M.J."/>
            <person name="Karaoz U."/>
            <person name="Brodie E.L."/>
            <person name="Williams K.H."/>
            <person name="Hubbard S.S."/>
            <person name="Banfield J.F."/>
        </authorList>
    </citation>
    <scope>NUCLEOTIDE SEQUENCE [LARGE SCALE GENOMIC DNA]</scope>
</reference>
<keyword evidence="2 6" id="KW-0699">rRNA-binding</keyword>
<accession>A0A1F2WRV6</accession>
<dbReference type="GO" id="GO:0005840">
    <property type="term" value="C:ribosome"/>
    <property type="evidence" value="ECO:0007669"/>
    <property type="project" value="UniProtKB-KW"/>
</dbReference>
<dbReference type="InterPro" id="IPR018258">
    <property type="entry name" value="Ribosomal_bL21_CS"/>
</dbReference>
<evidence type="ECO:0000256" key="4">
    <source>
        <dbReference type="ARBA" id="ARBA00022980"/>
    </source>
</evidence>
<evidence type="ECO:0000256" key="1">
    <source>
        <dbReference type="ARBA" id="ARBA00008563"/>
    </source>
</evidence>
<keyword evidence="4 6" id="KW-0689">Ribosomal protein</keyword>
<evidence type="ECO:0000313" key="10">
    <source>
        <dbReference type="Proteomes" id="UP000177876"/>
    </source>
</evidence>